<comment type="caution">
    <text evidence="2">The sequence shown here is derived from an EMBL/GenBank/DDBJ whole genome shotgun (WGS) entry which is preliminary data.</text>
</comment>
<proteinExistence type="predicted"/>
<protein>
    <recommendedName>
        <fullName evidence="1">Poly(A) RNA polymerase mitochondrial-like central palm domain-containing protein</fullName>
    </recommendedName>
</protein>
<sequence length="167" mass="19197">MGLVKKIERLLNTEWPNRDISVHLFGSSVNDLGSGNSDVDLCITTQWNGLRNVRTLAKLFRKCGMQHVVCVPRAKVPIVRLFDPESQLACDINVNNTMALQNTKMIKTYVAIDPRVRPLAMAIKHWTRQRVLNDAGEKQHLDMQFIVLTVCSERRDIINIYLDLYDY</sequence>
<feature type="domain" description="Poly(A) RNA polymerase mitochondrial-like central palm" evidence="1">
    <location>
        <begin position="2"/>
        <end position="110"/>
    </location>
</feature>
<dbReference type="PANTHER" id="PTHR12271:SF113">
    <property type="entry name" value="POLY(A) RNA POLYMERASE CID11"/>
    <property type="match status" value="1"/>
</dbReference>
<dbReference type="CDD" id="cd05402">
    <property type="entry name" value="NT_PAP_TUTase"/>
    <property type="match status" value="1"/>
</dbReference>
<dbReference type="PANTHER" id="PTHR12271">
    <property type="entry name" value="POLY A POLYMERASE CID PAP -RELATED"/>
    <property type="match status" value="1"/>
</dbReference>
<dbReference type="AlphaFoldDB" id="A0A8H7ESK3"/>
<dbReference type="Proteomes" id="UP000605846">
    <property type="component" value="Unassembled WGS sequence"/>
</dbReference>
<reference evidence="2" key="1">
    <citation type="submission" date="2020-01" db="EMBL/GenBank/DDBJ databases">
        <title>Genome Sequencing of Three Apophysomyces-Like Fungal Strains Confirms a Novel Fungal Genus in the Mucoromycota with divergent Burkholderia-like Endosymbiotic Bacteria.</title>
        <authorList>
            <person name="Stajich J.E."/>
            <person name="Macias A.M."/>
            <person name="Carter-House D."/>
            <person name="Lovett B."/>
            <person name="Kasson L.R."/>
            <person name="Berry K."/>
            <person name="Grigoriev I."/>
            <person name="Chang Y."/>
            <person name="Spatafora J."/>
            <person name="Kasson M.T."/>
        </authorList>
    </citation>
    <scope>NUCLEOTIDE SEQUENCE</scope>
    <source>
        <strain evidence="2">NRRL A-21654</strain>
    </source>
</reference>
<evidence type="ECO:0000313" key="2">
    <source>
        <dbReference type="EMBL" id="KAF7725015.1"/>
    </source>
</evidence>
<dbReference type="EMBL" id="JABAYA010000106">
    <property type="protein sequence ID" value="KAF7725015.1"/>
    <property type="molecule type" value="Genomic_DNA"/>
</dbReference>
<name>A0A8H7ESK3_9FUNG</name>
<dbReference type="GO" id="GO:0010605">
    <property type="term" value="P:negative regulation of macromolecule metabolic process"/>
    <property type="evidence" value="ECO:0007669"/>
    <property type="project" value="UniProtKB-ARBA"/>
</dbReference>
<dbReference type="SUPFAM" id="SSF81301">
    <property type="entry name" value="Nucleotidyltransferase"/>
    <property type="match status" value="1"/>
</dbReference>
<dbReference type="GO" id="GO:0016779">
    <property type="term" value="F:nucleotidyltransferase activity"/>
    <property type="evidence" value="ECO:0007669"/>
    <property type="project" value="UniProtKB-ARBA"/>
</dbReference>
<keyword evidence="3" id="KW-1185">Reference proteome</keyword>
<accession>A0A8H7ESK3</accession>
<organism evidence="2 3">
    <name type="scientific">Apophysomyces ossiformis</name>
    <dbReference type="NCBI Taxonomy" id="679940"/>
    <lineage>
        <taxon>Eukaryota</taxon>
        <taxon>Fungi</taxon>
        <taxon>Fungi incertae sedis</taxon>
        <taxon>Mucoromycota</taxon>
        <taxon>Mucoromycotina</taxon>
        <taxon>Mucoromycetes</taxon>
        <taxon>Mucorales</taxon>
        <taxon>Mucorineae</taxon>
        <taxon>Mucoraceae</taxon>
        <taxon>Apophysomyces</taxon>
    </lineage>
</organism>
<dbReference type="InterPro" id="IPR043519">
    <property type="entry name" value="NT_sf"/>
</dbReference>
<dbReference type="Gene3D" id="3.30.460.10">
    <property type="entry name" value="Beta Polymerase, domain 2"/>
    <property type="match status" value="1"/>
</dbReference>
<dbReference type="OrthoDB" id="2274644at2759"/>
<evidence type="ECO:0000313" key="3">
    <source>
        <dbReference type="Proteomes" id="UP000605846"/>
    </source>
</evidence>
<dbReference type="Pfam" id="PF22600">
    <property type="entry name" value="MTPAP-like_central"/>
    <property type="match status" value="1"/>
</dbReference>
<gene>
    <name evidence="2" type="ORF">EC973_000508</name>
</gene>
<evidence type="ECO:0000259" key="1">
    <source>
        <dbReference type="Pfam" id="PF22600"/>
    </source>
</evidence>
<dbReference type="InterPro" id="IPR054708">
    <property type="entry name" value="MTPAP-like_central"/>
</dbReference>
<dbReference type="GO" id="GO:0031123">
    <property type="term" value="P:RNA 3'-end processing"/>
    <property type="evidence" value="ECO:0007669"/>
    <property type="project" value="TreeGrafter"/>
</dbReference>